<gene>
    <name evidence="1" type="ORF">TSUD_119510</name>
</gene>
<dbReference type="EMBL" id="DF973708">
    <property type="protein sequence ID" value="GAU38270.1"/>
    <property type="molecule type" value="Genomic_DNA"/>
</dbReference>
<reference evidence="2" key="1">
    <citation type="journal article" date="2017" name="Front. Plant Sci.">
        <title>Climate Clever Clovers: New Paradigm to Reduce the Environmental Footprint of Ruminants by Breeding Low Methanogenic Forages Utilizing Haplotype Variation.</title>
        <authorList>
            <person name="Kaur P."/>
            <person name="Appels R."/>
            <person name="Bayer P.E."/>
            <person name="Keeble-Gagnere G."/>
            <person name="Wang J."/>
            <person name="Hirakawa H."/>
            <person name="Shirasawa K."/>
            <person name="Vercoe P."/>
            <person name="Stefanova K."/>
            <person name="Durmic Z."/>
            <person name="Nichols P."/>
            <person name="Revell C."/>
            <person name="Isobe S.N."/>
            <person name="Edwards D."/>
            <person name="Erskine W."/>
        </authorList>
    </citation>
    <scope>NUCLEOTIDE SEQUENCE [LARGE SCALE GENOMIC DNA]</scope>
    <source>
        <strain evidence="2">cv. Daliak</strain>
    </source>
</reference>
<evidence type="ECO:0000313" key="2">
    <source>
        <dbReference type="Proteomes" id="UP000242715"/>
    </source>
</evidence>
<evidence type="ECO:0000313" key="1">
    <source>
        <dbReference type="EMBL" id="GAU38270.1"/>
    </source>
</evidence>
<dbReference type="AlphaFoldDB" id="A0A2Z6NNT0"/>
<proteinExistence type="predicted"/>
<organism evidence="1 2">
    <name type="scientific">Trifolium subterraneum</name>
    <name type="common">Subterranean clover</name>
    <dbReference type="NCBI Taxonomy" id="3900"/>
    <lineage>
        <taxon>Eukaryota</taxon>
        <taxon>Viridiplantae</taxon>
        <taxon>Streptophyta</taxon>
        <taxon>Embryophyta</taxon>
        <taxon>Tracheophyta</taxon>
        <taxon>Spermatophyta</taxon>
        <taxon>Magnoliopsida</taxon>
        <taxon>eudicotyledons</taxon>
        <taxon>Gunneridae</taxon>
        <taxon>Pentapetalae</taxon>
        <taxon>rosids</taxon>
        <taxon>fabids</taxon>
        <taxon>Fabales</taxon>
        <taxon>Fabaceae</taxon>
        <taxon>Papilionoideae</taxon>
        <taxon>50 kb inversion clade</taxon>
        <taxon>NPAAA clade</taxon>
        <taxon>Hologalegina</taxon>
        <taxon>IRL clade</taxon>
        <taxon>Trifolieae</taxon>
        <taxon>Trifolium</taxon>
    </lineage>
</organism>
<keyword evidence="2" id="KW-1185">Reference proteome</keyword>
<sequence>MGIYRWERGFDQHRVTSAFMHLNGFQGSMQNQAQVFVRLKKCLFLSVWDDAGERRECVEAANNNNTTAARVFEEESE</sequence>
<dbReference type="Proteomes" id="UP000242715">
    <property type="component" value="Unassembled WGS sequence"/>
</dbReference>
<name>A0A2Z6NNT0_TRISU</name>
<accession>A0A2Z6NNT0</accession>
<protein>
    <submittedName>
        <fullName evidence="1">Uncharacterized protein</fullName>
    </submittedName>
</protein>